<accession>A0A6J4I6M8</accession>
<dbReference type="InterPro" id="IPR036162">
    <property type="entry name" value="Resolvase-like_N_sf"/>
</dbReference>
<dbReference type="InterPro" id="IPR038109">
    <property type="entry name" value="DNA_bind_recomb_sf"/>
</dbReference>
<proteinExistence type="predicted"/>
<name>A0A6J4I6M8_9MICC</name>
<dbReference type="SUPFAM" id="SSF53041">
    <property type="entry name" value="Resolvase-like"/>
    <property type="match status" value="1"/>
</dbReference>
<organism evidence="3">
    <name type="scientific">uncultured Arthrobacter sp</name>
    <dbReference type="NCBI Taxonomy" id="114050"/>
    <lineage>
        <taxon>Bacteria</taxon>
        <taxon>Bacillati</taxon>
        <taxon>Actinomycetota</taxon>
        <taxon>Actinomycetes</taxon>
        <taxon>Micrococcales</taxon>
        <taxon>Micrococcaceae</taxon>
        <taxon>Arthrobacter</taxon>
        <taxon>environmental samples</taxon>
    </lineage>
</organism>
<dbReference type="InterPro" id="IPR050639">
    <property type="entry name" value="SSR_resolvase"/>
</dbReference>
<dbReference type="Gene3D" id="3.90.1750.20">
    <property type="entry name" value="Putative Large Serine Recombinase, Chain B, Domain 2"/>
    <property type="match status" value="1"/>
</dbReference>
<dbReference type="AlphaFoldDB" id="A0A6J4I6M8"/>
<evidence type="ECO:0000259" key="2">
    <source>
        <dbReference type="PROSITE" id="PS51737"/>
    </source>
</evidence>
<dbReference type="PANTHER" id="PTHR30461">
    <property type="entry name" value="DNA-INVERTASE FROM LAMBDOID PROPHAGE"/>
    <property type="match status" value="1"/>
</dbReference>
<feature type="domain" description="Resolvase/invertase-type recombinase catalytic" evidence="1">
    <location>
        <begin position="2"/>
        <end position="150"/>
    </location>
</feature>
<feature type="domain" description="Recombinase" evidence="2">
    <location>
        <begin position="157"/>
        <end position="261"/>
    </location>
</feature>
<dbReference type="InterPro" id="IPR025827">
    <property type="entry name" value="Zn_ribbon_recom_dom"/>
</dbReference>
<evidence type="ECO:0000259" key="1">
    <source>
        <dbReference type="PROSITE" id="PS51736"/>
    </source>
</evidence>
<dbReference type="Gene3D" id="3.40.50.1390">
    <property type="entry name" value="Resolvase, N-terminal catalytic domain"/>
    <property type="match status" value="1"/>
</dbReference>
<dbReference type="EMBL" id="CADCTE010000099">
    <property type="protein sequence ID" value="CAA9241881.1"/>
    <property type="molecule type" value="Genomic_DNA"/>
</dbReference>
<dbReference type="Pfam" id="PF13408">
    <property type="entry name" value="Zn_ribbon_recom"/>
    <property type="match status" value="1"/>
</dbReference>
<dbReference type="InterPro" id="IPR011109">
    <property type="entry name" value="DNA_bind_recombinase_dom"/>
</dbReference>
<dbReference type="GO" id="GO:0003677">
    <property type="term" value="F:DNA binding"/>
    <property type="evidence" value="ECO:0007669"/>
    <property type="project" value="InterPro"/>
</dbReference>
<dbReference type="InterPro" id="IPR006119">
    <property type="entry name" value="Resolv_N"/>
</dbReference>
<dbReference type="Pfam" id="PF07508">
    <property type="entry name" value="Recombinase"/>
    <property type="match status" value="1"/>
</dbReference>
<sequence>MRAAIYLRISRDMTGENLGVTRQLEDCQALAKQLDWTVVETYTDNDISASSGKMRPGYRRMMNDIREGRVDSIIAWHPDRLYRRAIDLGELVEVCKTHNTQIATARAGAVDLTTPTGRLVAGLLAQVATYEGEAKSDRWKRSIRQRREAGIVHTMGPRLYGYERDGTIVPHEREHIEWAAGQILDGAAIIRTVRDLNARGARTTMGNEWNRAGLVKLLRNPRLAGMSTLNGDVVGVGSWSPIFDAETFEGLQAALSVRKGTVPSRPRVALLLGLIKCGKCGTPLRSGRRTKKPGETEGRRTYKCATLPGTSEGCGGILVDAVSVEEIVEGYAQAMADDPKVRAYVDELRASSGERAGEALSLEARIRELEDQLGEPGVPVAAILRAIDRSKERLEELRAEAVTSSPMPGGGVEWPTDLARRARAVRNVVAEVVIEPAERGWVFDPDRVRIVPRG</sequence>
<dbReference type="Pfam" id="PF00239">
    <property type="entry name" value="Resolvase"/>
    <property type="match status" value="1"/>
</dbReference>
<dbReference type="PANTHER" id="PTHR30461:SF23">
    <property type="entry name" value="DNA RECOMBINASE-RELATED"/>
    <property type="match status" value="1"/>
</dbReference>
<gene>
    <name evidence="3" type="ORF">AVDCRST_MAG83-1674</name>
</gene>
<evidence type="ECO:0000313" key="3">
    <source>
        <dbReference type="EMBL" id="CAA9241881.1"/>
    </source>
</evidence>
<dbReference type="SMART" id="SM00857">
    <property type="entry name" value="Resolvase"/>
    <property type="match status" value="1"/>
</dbReference>
<protein>
    <submittedName>
        <fullName evidence="3">Probable phiRv1 integrase</fullName>
    </submittedName>
</protein>
<dbReference type="RefSeq" id="WP_294567543.1">
    <property type="nucleotide sequence ID" value="NZ_CADCTE010000099.1"/>
</dbReference>
<dbReference type="PROSITE" id="PS51737">
    <property type="entry name" value="RECOMBINASE_DNA_BIND"/>
    <property type="match status" value="1"/>
</dbReference>
<dbReference type="GO" id="GO:0000150">
    <property type="term" value="F:DNA strand exchange activity"/>
    <property type="evidence" value="ECO:0007669"/>
    <property type="project" value="InterPro"/>
</dbReference>
<dbReference type="PROSITE" id="PS51736">
    <property type="entry name" value="RECOMBINASES_3"/>
    <property type="match status" value="1"/>
</dbReference>
<reference evidence="3" key="1">
    <citation type="submission" date="2020-02" db="EMBL/GenBank/DDBJ databases">
        <authorList>
            <person name="Meier V. D."/>
        </authorList>
    </citation>
    <scope>NUCLEOTIDE SEQUENCE</scope>
    <source>
        <strain evidence="3">AVDCRST_MAG83</strain>
    </source>
</reference>
<dbReference type="CDD" id="cd00338">
    <property type="entry name" value="Ser_Recombinase"/>
    <property type="match status" value="1"/>
</dbReference>